<proteinExistence type="inferred from homology"/>
<keyword evidence="2" id="KW-0812">Transmembrane</keyword>
<protein>
    <submittedName>
        <fullName evidence="3">Caleosin related protein-domain-containing protein</fullName>
    </submittedName>
</protein>
<dbReference type="GO" id="GO:0005509">
    <property type="term" value="F:calcium ion binding"/>
    <property type="evidence" value="ECO:0007669"/>
    <property type="project" value="TreeGrafter"/>
</dbReference>
<dbReference type="EMBL" id="SOZI01000093">
    <property type="protein sequence ID" value="TNY19509.1"/>
    <property type="molecule type" value="Genomic_DNA"/>
</dbReference>
<keyword evidence="2" id="KW-0472">Membrane</keyword>
<dbReference type="GO" id="GO:0004497">
    <property type="term" value="F:monooxygenase activity"/>
    <property type="evidence" value="ECO:0007669"/>
    <property type="project" value="TreeGrafter"/>
</dbReference>
<gene>
    <name evidence="3" type="ORF">DMC30DRAFT_353794</name>
</gene>
<evidence type="ECO:0000256" key="2">
    <source>
        <dbReference type="SAM" id="Phobius"/>
    </source>
</evidence>
<dbReference type="PANTHER" id="PTHR31495:SF0">
    <property type="entry name" value="BINDING PROTEIN CALEOSIN, PUTATIVE (AFU_ORTHOLOGUE AFUA_5G13750)-RELATED"/>
    <property type="match status" value="1"/>
</dbReference>
<reference evidence="3 4" key="1">
    <citation type="submission" date="2019-03" db="EMBL/GenBank/DDBJ databases">
        <title>Rhodosporidium diobovatum UCD-FST 08-225 genome sequencing, assembly, and annotation.</title>
        <authorList>
            <person name="Fakankun I.U."/>
            <person name="Fristensky B."/>
            <person name="Levin D.B."/>
        </authorList>
    </citation>
    <scope>NUCLEOTIDE SEQUENCE [LARGE SCALE GENOMIC DNA]</scope>
    <source>
        <strain evidence="3 4">UCD-FST 08-225</strain>
    </source>
</reference>
<feature type="transmembrane region" description="Helical" evidence="2">
    <location>
        <begin position="77"/>
        <end position="98"/>
    </location>
</feature>
<comment type="similarity">
    <text evidence="1">Belongs to the caleosin family.</text>
</comment>
<organism evidence="3 4">
    <name type="scientific">Rhodotorula diobovata</name>
    <dbReference type="NCBI Taxonomy" id="5288"/>
    <lineage>
        <taxon>Eukaryota</taxon>
        <taxon>Fungi</taxon>
        <taxon>Dikarya</taxon>
        <taxon>Basidiomycota</taxon>
        <taxon>Pucciniomycotina</taxon>
        <taxon>Microbotryomycetes</taxon>
        <taxon>Sporidiobolales</taxon>
        <taxon>Sporidiobolaceae</taxon>
        <taxon>Rhodotorula</taxon>
    </lineage>
</organism>
<evidence type="ECO:0000313" key="3">
    <source>
        <dbReference type="EMBL" id="TNY19509.1"/>
    </source>
</evidence>
<keyword evidence="4" id="KW-1185">Reference proteome</keyword>
<sequence length="283" mass="32670">MEDRPVAEEVDHIELTEPYVPRANIAATPEHPDGTVEGGWAKKHEHESVLQQHVHWWDPDHDGVIWPWDTFSGFHQLGFALFWCILSVFIIHPGFSWFTNESWIPNPLMPINVKHIHRAKHGSDAGVYDNAGRFVPARFEALFAKFGGDKGGITFWDGLRARRRPLGMLRANRNIADPVGWTGAFFELVATYLLIWPKDGIMTKEDWRVVYDGSIFPVVAARERERVESARRSSLFFRLFALLPLSGWFKENRAQSEEEVRKDDKDVDGKGSVWLEQKYRGRY</sequence>
<dbReference type="OrthoDB" id="640742at2759"/>
<dbReference type="STRING" id="5288.A0A5C5FT57"/>
<evidence type="ECO:0000256" key="1">
    <source>
        <dbReference type="ARBA" id="ARBA00006765"/>
    </source>
</evidence>
<keyword evidence="2" id="KW-1133">Transmembrane helix</keyword>
<dbReference type="PANTHER" id="PTHR31495">
    <property type="entry name" value="PEROXYGENASE 3-RELATED"/>
    <property type="match status" value="1"/>
</dbReference>
<evidence type="ECO:0000313" key="4">
    <source>
        <dbReference type="Proteomes" id="UP000311382"/>
    </source>
</evidence>
<accession>A0A5C5FT57</accession>
<dbReference type="AlphaFoldDB" id="A0A5C5FT57"/>
<dbReference type="Pfam" id="PF05042">
    <property type="entry name" value="Caleosin"/>
    <property type="match status" value="1"/>
</dbReference>
<comment type="caution">
    <text evidence="3">The sequence shown here is derived from an EMBL/GenBank/DDBJ whole genome shotgun (WGS) entry which is preliminary data.</text>
</comment>
<dbReference type="InterPro" id="IPR007736">
    <property type="entry name" value="Caleosin-related"/>
</dbReference>
<name>A0A5C5FT57_9BASI</name>
<dbReference type="Proteomes" id="UP000311382">
    <property type="component" value="Unassembled WGS sequence"/>
</dbReference>